<evidence type="ECO:0000256" key="1">
    <source>
        <dbReference type="SAM" id="SignalP"/>
    </source>
</evidence>
<dbReference type="SUPFAM" id="SSF56436">
    <property type="entry name" value="C-type lectin-like"/>
    <property type="match status" value="1"/>
</dbReference>
<keyword evidence="3" id="KW-1185">Reference proteome</keyword>
<sequence length="263" mass="28859">MKLTFVNFVALLFATDLVQFSAATALQTWCTSQGHRAAYVSQSCFVRTTDSKTFDQHSVGCTEQPNGGLAILPSTKIVESIASIFSDQPSSNWFFFAYRQASGQSGGLKDNWTWRDAQNNSYGSNVDIPWSGGEPNDFNNGAVSGVEEGYENCGAMKTDGTILDFVCANYLMGICQYREPGLVYLPYKFGYKVLTSSTTIIQDKSSLNQENSADNCAILCRTYLTCQGFAMKSSATTCTLLFTNRVPDSDVTPDSNWNIYGLL</sequence>
<feature type="signal peptide" evidence="1">
    <location>
        <begin position="1"/>
        <end position="25"/>
    </location>
</feature>
<dbReference type="Proteomes" id="UP000887566">
    <property type="component" value="Unplaced"/>
</dbReference>
<feature type="domain" description="C-type lectin" evidence="2">
    <location>
        <begin position="40"/>
        <end position="176"/>
    </location>
</feature>
<protein>
    <submittedName>
        <fullName evidence="4">C-type lectin domain-containing protein</fullName>
    </submittedName>
</protein>
<dbReference type="AlphaFoldDB" id="A0A914V7D2"/>
<feature type="chain" id="PRO_5037667339" evidence="1">
    <location>
        <begin position="26"/>
        <end position="263"/>
    </location>
</feature>
<dbReference type="WBParaSite" id="PSAMB.scaffold161size70618.g2788.t1">
    <property type="protein sequence ID" value="PSAMB.scaffold161size70618.g2788.t1"/>
    <property type="gene ID" value="PSAMB.scaffold161size70618.g2788"/>
</dbReference>
<dbReference type="InterPro" id="IPR016186">
    <property type="entry name" value="C-type_lectin-like/link_sf"/>
</dbReference>
<reference evidence="4" key="1">
    <citation type="submission" date="2022-11" db="UniProtKB">
        <authorList>
            <consortium name="WormBaseParasite"/>
        </authorList>
    </citation>
    <scope>IDENTIFICATION</scope>
</reference>
<keyword evidence="1" id="KW-0732">Signal</keyword>
<evidence type="ECO:0000313" key="3">
    <source>
        <dbReference type="Proteomes" id="UP000887566"/>
    </source>
</evidence>
<accession>A0A914V7D2</accession>
<dbReference type="PROSITE" id="PS50041">
    <property type="entry name" value="C_TYPE_LECTIN_2"/>
    <property type="match status" value="1"/>
</dbReference>
<organism evidence="3 4">
    <name type="scientific">Plectus sambesii</name>
    <dbReference type="NCBI Taxonomy" id="2011161"/>
    <lineage>
        <taxon>Eukaryota</taxon>
        <taxon>Metazoa</taxon>
        <taxon>Ecdysozoa</taxon>
        <taxon>Nematoda</taxon>
        <taxon>Chromadorea</taxon>
        <taxon>Plectida</taxon>
        <taxon>Plectina</taxon>
        <taxon>Plectoidea</taxon>
        <taxon>Plectidae</taxon>
        <taxon>Plectus</taxon>
    </lineage>
</organism>
<dbReference type="InterPro" id="IPR001304">
    <property type="entry name" value="C-type_lectin-like"/>
</dbReference>
<evidence type="ECO:0000259" key="2">
    <source>
        <dbReference type="PROSITE" id="PS50041"/>
    </source>
</evidence>
<dbReference type="Gene3D" id="3.10.100.10">
    <property type="entry name" value="Mannose-Binding Protein A, subunit A"/>
    <property type="match status" value="1"/>
</dbReference>
<proteinExistence type="predicted"/>
<evidence type="ECO:0000313" key="4">
    <source>
        <dbReference type="WBParaSite" id="PSAMB.scaffold161size70618.g2788.t1"/>
    </source>
</evidence>
<name>A0A914V7D2_9BILA</name>
<dbReference type="InterPro" id="IPR016187">
    <property type="entry name" value="CTDL_fold"/>
</dbReference>